<dbReference type="CDD" id="cd06960">
    <property type="entry name" value="NR_DBD_HNF4A"/>
    <property type="match status" value="1"/>
</dbReference>
<dbReference type="GO" id="GO:0008270">
    <property type="term" value="F:zinc ion binding"/>
    <property type="evidence" value="ECO:0007669"/>
    <property type="project" value="UniProtKB-KW"/>
</dbReference>
<keyword evidence="7 10" id="KW-0804">Transcription</keyword>
<evidence type="ECO:0000256" key="11">
    <source>
        <dbReference type="SAM" id="MobiDB-lite"/>
    </source>
</evidence>
<dbReference type="PROSITE" id="PS00031">
    <property type="entry name" value="NUCLEAR_REC_DBD_1"/>
    <property type="match status" value="1"/>
</dbReference>
<evidence type="ECO:0000256" key="10">
    <source>
        <dbReference type="RuleBase" id="RU004334"/>
    </source>
</evidence>
<evidence type="ECO:0000313" key="14">
    <source>
        <dbReference type="Proteomes" id="UP000694843"/>
    </source>
</evidence>
<dbReference type="GO" id="GO:0005634">
    <property type="term" value="C:nucleus"/>
    <property type="evidence" value="ECO:0007669"/>
    <property type="project" value="UniProtKB-SubCell"/>
</dbReference>
<dbReference type="RefSeq" id="XP_047737372.1">
    <property type="nucleotide sequence ID" value="XM_047881416.1"/>
</dbReference>
<evidence type="ECO:0000259" key="12">
    <source>
        <dbReference type="PROSITE" id="PS51030"/>
    </source>
</evidence>
<dbReference type="GO" id="GO:0000978">
    <property type="term" value="F:RNA polymerase II cis-regulatory region sequence-specific DNA binding"/>
    <property type="evidence" value="ECO:0007669"/>
    <property type="project" value="InterPro"/>
</dbReference>
<dbReference type="InterPro" id="IPR035500">
    <property type="entry name" value="NHR-like_dom_sf"/>
</dbReference>
<dbReference type="PRINTS" id="PR00398">
    <property type="entry name" value="STRDHORMONER"/>
</dbReference>
<dbReference type="PROSITE" id="PS51843">
    <property type="entry name" value="NR_LBD"/>
    <property type="match status" value="1"/>
</dbReference>
<dbReference type="Gene3D" id="3.30.50.10">
    <property type="entry name" value="Erythroid Transcription Factor GATA-1, subunit A"/>
    <property type="match status" value="1"/>
</dbReference>
<name>A0A979FLI3_HYAAZ</name>
<evidence type="ECO:0000313" key="15">
    <source>
        <dbReference type="RefSeq" id="XP_047737372.1"/>
    </source>
</evidence>
<feature type="compositionally biased region" description="Pro residues" evidence="11">
    <location>
        <begin position="334"/>
        <end position="349"/>
    </location>
</feature>
<dbReference type="InterPro" id="IPR049636">
    <property type="entry name" value="HNF4-like_DBD"/>
</dbReference>
<dbReference type="FunFam" id="3.30.50.10:FF:000006">
    <property type="entry name" value="Nuclear receptor subfamily 5 group A member"/>
    <property type="match status" value="1"/>
</dbReference>
<dbReference type="AlphaFoldDB" id="A0A979FLI3"/>
<keyword evidence="6 10" id="KW-0238">DNA-binding</keyword>
<dbReference type="Pfam" id="PF00105">
    <property type="entry name" value="zf-C4"/>
    <property type="match status" value="1"/>
</dbReference>
<reference evidence="15" key="1">
    <citation type="submission" date="2025-08" db="UniProtKB">
        <authorList>
            <consortium name="RefSeq"/>
        </authorList>
    </citation>
    <scope>IDENTIFICATION</scope>
    <source>
        <tissue evidence="15">Whole organism</tissue>
    </source>
</reference>
<dbReference type="Pfam" id="PF00104">
    <property type="entry name" value="Hormone_recep"/>
    <property type="match status" value="1"/>
</dbReference>
<evidence type="ECO:0000256" key="7">
    <source>
        <dbReference type="ARBA" id="ARBA00023163"/>
    </source>
</evidence>
<evidence type="ECO:0000256" key="8">
    <source>
        <dbReference type="ARBA" id="ARBA00023170"/>
    </source>
</evidence>
<organism evidence="14 15">
    <name type="scientific">Hyalella azteca</name>
    <name type="common">Amphipod</name>
    <dbReference type="NCBI Taxonomy" id="294128"/>
    <lineage>
        <taxon>Eukaryota</taxon>
        <taxon>Metazoa</taxon>
        <taxon>Ecdysozoa</taxon>
        <taxon>Arthropoda</taxon>
        <taxon>Crustacea</taxon>
        <taxon>Multicrustacea</taxon>
        <taxon>Malacostraca</taxon>
        <taxon>Eumalacostraca</taxon>
        <taxon>Peracarida</taxon>
        <taxon>Amphipoda</taxon>
        <taxon>Senticaudata</taxon>
        <taxon>Talitrida</taxon>
        <taxon>Talitroidea</taxon>
        <taxon>Hyalellidae</taxon>
        <taxon>Hyalella</taxon>
    </lineage>
</organism>
<evidence type="ECO:0000256" key="1">
    <source>
        <dbReference type="ARBA" id="ARBA00004123"/>
    </source>
</evidence>
<evidence type="ECO:0000256" key="6">
    <source>
        <dbReference type="ARBA" id="ARBA00023125"/>
    </source>
</evidence>
<evidence type="ECO:0000256" key="5">
    <source>
        <dbReference type="ARBA" id="ARBA00023015"/>
    </source>
</evidence>
<dbReference type="Gene3D" id="1.10.565.10">
    <property type="entry name" value="Retinoid X Receptor"/>
    <property type="match status" value="1"/>
</dbReference>
<dbReference type="InterPro" id="IPR001628">
    <property type="entry name" value="Znf_hrmn_rcpt"/>
</dbReference>
<dbReference type="Proteomes" id="UP000694843">
    <property type="component" value="Unplaced"/>
</dbReference>
<proteinExistence type="inferred from homology"/>
<feature type="compositionally biased region" description="Polar residues" evidence="11">
    <location>
        <begin position="165"/>
        <end position="198"/>
    </location>
</feature>
<dbReference type="GeneID" id="108673406"/>
<dbReference type="PRINTS" id="PR00047">
    <property type="entry name" value="STROIDFINGER"/>
</dbReference>
<feature type="region of interest" description="Disordered" evidence="11">
    <location>
        <begin position="308"/>
        <end position="349"/>
    </location>
</feature>
<feature type="region of interest" description="Disordered" evidence="11">
    <location>
        <begin position="29"/>
        <end position="86"/>
    </location>
</feature>
<dbReference type="InterPro" id="IPR000536">
    <property type="entry name" value="Nucl_hrmn_rcpt_lig-bd"/>
</dbReference>
<gene>
    <name evidence="15" type="primary">LOC108673406</name>
</gene>
<dbReference type="PANTHER" id="PTHR24083">
    <property type="entry name" value="NUCLEAR HORMONE RECEPTOR"/>
    <property type="match status" value="1"/>
</dbReference>
<dbReference type="SMART" id="SM00399">
    <property type="entry name" value="ZnF_C4"/>
    <property type="match status" value="1"/>
</dbReference>
<feature type="domain" description="Nuclear receptor" evidence="12">
    <location>
        <begin position="236"/>
        <end position="311"/>
    </location>
</feature>
<keyword evidence="5 10" id="KW-0805">Transcription regulation</keyword>
<evidence type="ECO:0000256" key="3">
    <source>
        <dbReference type="ARBA" id="ARBA00022771"/>
    </source>
</evidence>
<keyword evidence="9 10" id="KW-0539">Nucleus</keyword>
<evidence type="ECO:0000256" key="4">
    <source>
        <dbReference type="ARBA" id="ARBA00022833"/>
    </source>
</evidence>
<protein>
    <submittedName>
        <fullName evidence="15">Hepatocyte nuclear factor 4-gamma isoform X2</fullName>
    </submittedName>
</protein>
<dbReference type="PROSITE" id="PS51030">
    <property type="entry name" value="NUCLEAR_REC_DBD_2"/>
    <property type="match status" value="1"/>
</dbReference>
<evidence type="ECO:0000259" key="13">
    <source>
        <dbReference type="PROSITE" id="PS51843"/>
    </source>
</evidence>
<evidence type="ECO:0000256" key="2">
    <source>
        <dbReference type="ARBA" id="ARBA00022723"/>
    </source>
</evidence>
<keyword evidence="2 10" id="KW-0479">Metal-binding</keyword>
<dbReference type="InterPro" id="IPR050274">
    <property type="entry name" value="Nuclear_hormone_rcpt_NR2"/>
</dbReference>
<feature type="domain" description="NR LBD" evidence="13">
    <location>
        <begin position="367"/>
        <end position="606"/>
    </location>
</feature>
<comment type="similarity">
    <text evidence="10">Belongs to the nuclear hormone receptor family.</text>
</comment>
<dbReference type="GO" id="GO:0006357">
    <property type="term" value="P:regulation of transcription by RNA polymerase II"/>
    <property type="evidence" value="ECO:0007669"/>
    <property type="project" value="UniProtKB-ARBA"/>
</dbReference>
<dbReference type="SMART" id="SM00430">
    <property type="entry name" value="HOLI"/>
    <property type="match status" value="1"/>
</dbReference>
<keyword evidence="8 10" id="KW-0675">Receptor</keyword>
<dbReference type="InterPro" id="IPR001723">
    <property type="entry name" value="Nuclear_hrmn_rcpt"/>
</dbReference>
<evidence type="ECO:0000256" key="9">
    <source>
        <dbReference type="ARBA" id="ARBA00023242"/>
    </source>
</evidence>
<sequence length="606" mass="67126">MDNFSLHNFSESGPHSVIVPNSSLRCAHGIHPKRSYPRSPEPHCSHPGKTNAQIRCKQEIRSPNSRSPSIETAGSPSKRPAHGNDSYLLGGECMSFERMVNSPMNMFPPMPIPLRRKSDSDAFMRSSPDSFMSPSSTPVSPNSPGMPNSGAANSFQEDEFKLSVPQTPDSTVTMSPPDSVRSLQSNDSPLSQMGTPISSPMPFHPRSPEGSARPGGEDEHFIRVRPHLASPPAAPGAPCMICSDKSTGKHYGALSCDGCKGFFRRSIRKDNTYLCRFDRRCNMTKDRRNQCRHCRLNKCLEVGMKKEAVQNERDRISHRRAGPAATSTPKHQPGSPPPQPPPLPPPLPPLAKSSISLEVLLAAEAHFRVTSERRLEEMRAEGRGPHISAVGGDIASLEDVAESVKQQLYGLVDFAKSLPQFNSLHLEDRIKLLKAHSGEHLLLGIAWRSLATDGYLLLGINKRIPRLENGVTVPHGRLNNAAWDVSTANINWIASRVLDDIAKPLRQNQVNDQEFLCLRTMIFFDPMLHDLKDRESVQQSRLEVQLLLEDLIAKRSQVPARGRLGQIMFMLPYLQTISQAMTQQIQMVKKDGVQSIDKIISEMLLG</sequence>
<feature type="compositionally biased region" description="Low complexity" evidence="11">
    <location>
        <begin position="126"/>
        <end position="143"/>
    </location>
</feature>
<accession>A0A979FLI3</accession>
<keyword evidence="4 10" id="KW-0862">Zinc</keyword>
<dbReference type="SUPFAM" id="SSF57716">
    <property type="entry name" value="Glucocorticoid receptor-like (DNA-binding domain)"/>
    <property type="match status" value="1"/>
</dbReference>
<keyword evidence="3 10" id="KW-0863">Zinc-finger</keyword>
<keyword evidence="14" id="KW-1185">Reference proteome</keyword>
<feature type="compositionally biased region" description="Polar residues" evidence="11">
    <location>
        <begin position="61"/>
        <end position="75"/>
    </location>
</feature>
<dbReference type="GO" id="GO:0003700">
    <property type="term" value="F:DNA-binding transcription factor activity"/>
    <property type="evidence" value="ECO:0007669"/>
    <property type="project" value="InterPro"/>
</dbReference>
<dbReference type="SUPFAM" id="SSF48508">
    <property type="entry name" value="Nuclear receptor ligand-binding domain"/>
    <property type="match status" value="1"/>
</dbReference>
<dbReference type="InterPro" id="IPR013088">
    <property type="entry name" value="Znf_NHR/GATA"/>
</dbReference>
<feature type="region of interest" description="Disordered" evidence="11">
    <location>
        <begin position="165"/>
        <end position="218"/>
    </location>
</feature>
<feature type="region of interest" description="Disordered" evidence="11">
    <location>
        <begin position="115"/>
        <end position="153"/>
    </location>
</feature>
<comment type="subcellular location">
    <subcellularLocation>
        <location evidence="1 10">Nucleus</location>
    </subcellularLocation>
</comment>